<keyword evidence="2 3" id="KW-0040">ANK repeat</keyword>
<protein>
    <submittedName>
        <fullName evidence="4">Ankyrin repeat-containing domain protein</fullName>
    </submittedName>
</protein>
<dbReference type="PROSITE" id="PS50297">
    <property type="entry name" value="ANK_REP_REGION"/>
    <property type="match status" value="2"/>
</dbReference>
<evidence type="ECO:0000313" key="5">
    <source>
        <dbReference type="Proteomes" id="UP001270362"/>
    </source>
</evidence>
<keyword evidence="5" id="KW-1185">Reference proteome</keyword>
<keyword evidence="1" id="KW-0677">Repeat</keyword>
<proteinExistence type="predicted"/>
<organism evidence="4 5">
    <name type="scientific">Podospora appendiculata</name>
    <dbReference type="NCBI Taxonomy" id="314037"/>
    <lineage>
        <taxon>Eukaryota</taxon>
        <taxon>Fungi</taxon>
        <taxon>Dikarya</taxon>
        <taxon>Ascomycota</taxon>
        <taxon>Pezizomycotina</taxon>
        <taxon>Sordariomycetes</taxon>
        <taxon>Sordariomycetidae</taxon>
        <taxon>Sordariales</taxon>
        <taxon>Podosporaceae</taxon>
        <taxon>Podospora</taxon>
    </lineage>
</organism>
<evidence type="ECO:0000256" key="1">
    <source>
        <dbReference type="ARBA" id="ARBA00022737"/>
    </source>
</evidence>
<comment type="caution">
    <text evidence="4">The sequence shown here is derived from an EMBL/GenBank/DDBJ whole genome shotgun (WGS) entry which is preliminary data.</text>
</comment>
<reference evidence="4" key="1">
    <citation type="journal article" date="2023" name="Mol. Phylogenet. Evol.">
        <title>Genome-scale phylogeny and comparative genomics of the fungal order Sordariales.</title>
        <authorList>
            <person name="Hensen N."/>
            <person name="Bonometti L."/>
            <person name="Westerberg I."/>
            <person name="Brannstrom I.O."/>
            <person name="Guillou S."/>
            <person name="Cros-Aarteil S."/>
            <person name="Calhoun S."/>
            <person name="Haridas S."/>
            <person name="Kuo A."/>
            <person name="Mondo S."/>
            <person name="Pangilinan J."/>
            <person name="Riley R."/>
            <person name="LaButti K."/>
            <person name="Andreopoulos B."/>
            <person name="Lipzen A."/>
            <person name="Chen C."/>
            <person name="Yan M."/>
            <person name="Daum C."/>
            <person name="Ng V."/>
            <person name="Clum A."/>
            <person name="Steindorff A."/>
            <person name="Ohm R.A."/>
            <person name="Martin F."/>
            <person name="Silar P."/>
            <person name="Natvig D.O."/>
            <person name="Lalanne C."/>
            <person name="Gautier V."/>
            <person name="Ament-Velasquez S.L."/>
            <person name="Kruys A."/>
            <person name="Hutchinson M.I."/>
            <person name="Powell A.J."/>
            <person name="Barry K."/>
            <person name="Miller A.N."/>
            <person name="Grigoriev I.V."/>
            <person name="Debuchy R."/>
            <person name="Gladieux P."/>
            <person name="Hiltunen Thoren M."/>
            <person name="Johannesson H."/>
        </authorList>
    </citation>
    <scope>NUCLEOTIDE SEQUENCE</scope>
    <source>
        <strain evidence="4">CBS 314.62</strain>
    </source>
</reference>
<dbReference type="Pfam" id="PF12796">
    <property type="entry name" value="Ank_2"/>
    <property type="match status" value="2"/>
</dbReference>
<reference evidence="4" key="2">
    <citation type="submission" date="2023-06" db="EMBL/GenBank/DDBJ databases">
        <authorList>
            <consortium name="Lawrence Berkeley National Laboratory"/>
            <person name="Haridas S."/>
            <person name="Hensen N."/>
            <person name="Bonometti L."/>
            <person name="Westerberg I."/>
            <person name="Brannstrom I.O."/>
            <person name="Guillou S."/>
            <person name="Cros-Aarteil S."/>
            <person name="Calhoun S."/>
            <person name="Kuo A."/>
            <person name="Mondo S."/>
            <person name="Pangilinan J."/>
            <person name="Riley R."/>
            <person name="Labutti K."/>
            <person name="Andreopoulos B."/>
            <person name="Lipzen A."/>
            <person name="Chen C."/>
            <person name="Yanf M."/>
            <person name="Daum C."/>
            <person name="Ng V."/>
            <person name="Clum A."/>
            <person name="Steindorff A."/>
            <person name="Ohm R."/>
            <person name="Martin F."/>
            <person name="Silar P."/>
            <person name="Natvig D."/>
            <person name="Lalanne C."/>
            <person name="Gautier V."/>
            <person name="Ament-Velasquez S.L."/>
            <person name="Kruys A."/>
            <person name="Hutchinson M.I."/>
            <person name="Powell A.J."/>
            <person name="Barry K."/>
            <person name="Miller A.N."/>
            <person name="Grigoriev I.V."/>
            <person name="Debuchy R."/>
            <person name="Gladieux P."/>
            <person name="Thoren M.H."/>
            <person name="Johannesson H."/>
        </authorList>
    </citation>
    <scope>NUCLEOTIDE SEQUENCE</scope>
    <source>
        <strain evidence="4">CBS 314.62</strain>
    </source>
</reference>
<accession>A0AAE0X8F3</accession>
<evidence type="ECO:0000313" key="4">
    <source>
        <dbReference type="EMBL" id="KAK3687995.1"/>
    </source>
</evidence>
<name>A0AAE0X8F3_9PEZI</name>
<feature type="repeat" description="ANK" evidence="3">
    <location>
        <begin position="614"/>
        <end position="646"/>
    </location>
</feature>
<dbReference type="InterPro" id="IPR002110">
    <property type="entry name" value="Ankyrin_rpt"/>
</dbReference>
<dbReference type="PROSITE" id="PS50088">
    <property type="entry name" value="ANK_REPEAT"/>
    <property type="match status" value="2"/>
</dbReference>
<sequence length="864" mass="95798">MASPILPPISRLPVEIHCLIANQLEVKDQLALNLTNKFMNRLVTRIIYSDEVKHGTSRCLFFGAEAGNLNTLAHALQAGADVNKYGLPVIGFLSSSDLANIDMSTYKVHALTTEARVEDWTPSGTALNFAAQQGQYDAVVWLLEHGAHIDAPSFNLCPCKSMKSDPAALVRTCTYPILWPRWRALHLAICSQKPRIAKLLIDRGARLQLDNVVDKHHKALHSAASMGLISIIDCLAAKPDFDVNQRDAFGYTALHYAARLRPVDGRRGRILATDIKATINRLVLLGADLEARDQDKDHTPLLEACYGGNFAAALQLLERGARPEPERTLPNPRALRPLSFCAIPFRDFSVGQDDGPHILFEERGKTRTRLALIKALVEKGAVVDARFNMGHSTEQTVLIAAARLLGPEGVAALMDCGADINAQDGDGRTPICHACYRDVRAGAPPYRGWDVAVKALQEILRRGARLDIEDNLHNNPFDWAVRETEFWLPPILEASNENNVPQHMVKDALVLCASWGKTAYLKVLLEFKARTYGTTTNDLTECLRFIFDRNTKLHGHLQRQIFDIVMDFAEANGLRAAIESSESMLKRAFLAGNEELALAVIQRGVRVNEARFYGGQTFLHIACEFAMHHVVHELLELGAAVNVFDHCLNTPLRVAAASSYDDEIVPMLLKKGADPFLRPPAEMLAKHYDTEDERRAVQRSFTTAFEYTILEGYQETLDQILAHFSLPEIPAGSSESYIHMACRFPRTSMLETLLDKGADPDGGRDCKRPPIRDILRHIWEGPADIPDLAKTSLDVVKLLLVHRASPDPARDIFRKIVLYSGPNVNRVELCALIKRELEMTVGLSEDGSRCNITMAGGAVLSVDI</sequence>
<feature type="repeat" description="ANK" evidence="3">
    <location>
        <begin position="122"/>
        <end position="154"/>
    </location>
</feature>
<gene>
    <name evidence="4" type="ORF">B0T22DRAFT_511148</name>
</gene>
<dbReference type="PANTHER" id="PTHR24198:SF194">
    <property type="entry name" value="INVERSIN-A"/>
    <property type="match status" value="1"/>
</dbReference>
<dbReference type="EMBL" id="JAULSO010000002">
    <property type="protein sequence ID" value="KAK3687995.1"/>
    <property type="molecule type" value="Genomic_DNA"/>
</dbReference>
<dbReference type="Proteomes" id="UP001270362">
    <property type="component" value="Unassembled WGS sequence"/>
</dbReference>
<evidence type="ECO:0000256" key="3">
    <source>
        <dbReference type="PROSITE-ProRule" id="PRU00023"/>
    </source>
</evidence>
<dbReference type="Gene3D" id="1.25.40.20">
    <property type="entry name" value="Ankyrin repeat-containing domain"/>
    <property type="match status" value="3"/>
</dbReference>
<evidence type="ECO:0000256" key="2">
    <source>
        <dbReference type="ARBA" id="ARBA00023043"/>
    </source>
</evidence>
<dbReference type="AlphaFoldDB" id="A0AAE0X8F3"/>
<dbReference type="InterPro" id="IPR036770">
    <property type="entry name" value="Ankyrin_rpt-contain_sf"/>
</dbReference>
<dbReference type="SUPFAM" id="SSF48403">
    <property type="entry name" value="Ankyrin repeat"/>
    <property type="match status" value="3"/>
</dbReference>
<dbReference type="Pfam" id="PF00023">
    <property type="entry name" value="Ank"/>
    <property type="match status" value="1"/>
</dbReference>
<dbReference type="SMART" id="SM00248">
    <property type="entry name" value="ANK"/>
    <property type="match status" value="12"/>
</dbReference>
<dbReference type="PANTHER" id="PTHR24198">
    <property type="entry name" value="ANKYRIN REPEAT AND PROTEIN KINASE DOMAIN-CONTAINING PROTEIN"/>
    <property type="match status" value="1"/>
</dbReference>